<accession>X1HTF3</accession>
<sequence>GEFAIGTNYGITDFTKNMLFDEKMGGTLHCALGFGFPDSGSTNQSAIHWDILKDMTLPGSKVIADGKVIYEEGQWKI</sequence>
<dbReference type="PANTHER" id="PTHR34448:SF1">
    <property type="entry name" value="BLL6088 PROTEIN"/>
    <property type="match status" value="1"/>
</dbReference>
<dbReference type="GO" id="GO:0046872">
    <property type="term" value="F:metal ion binding"/>
    <property type="evidence" value="ECO:0007669"/>
    <property type="project" value="UniProtKB-KW"/>
</dbReference>
<gene>
    <name evidence="2" type="ORF">S03H2_45663</name>
</gene>
<dbReference type="GO" id="GO:0006508">
    <property type="term" value="P:proteolysis"/>
    <property type="evidence" value="ECO:0007669"/>
    <property type="project" value="InterPro"/>
</dbReference>
<dbReference type="InterPro" id="IPR052170">
    <property type="entry name" value="M29_Exopeptidase"/>
</dbReference>
<comment type="caution">
    <text evidence="2">The sequence shown here is derived from an EMBL/GenBank/DDBJ whole genome shotgun (WGS) entry which is preliminary data.</text>
</comment>
<evidence type="ECO:0000313" key="2">
    <source>
        <dbReference type="EMBL" id="GAH72762.1"/>
    </source>
</evidence>
<feature type="non-terminal residue" evidence="2">
    <location>
        <position position="1"/>
    </location>
</feature>
<name>X1HTF3_9ZZZZ</name>
<dbReference type="EMBL" id="BARU01028622">
    <property type="protein sequence ID" value="GAH72762.1"/>
    <property type="molecule type" value="Genomic_DNA"/>
</dbReference>
<dbReference type="InterPro" id="IPR000787">
    <property type="entry name" value="Peptidase_M29"/>
</dbReference>
<evidence type="ECO:0000256" key="1">
    <source>
        <dbReference type="ARBA" id="ARBA00022723"/>
    </source>
</evidence>
<dbReference type="AlphaFoldDB" id="X1HTF3"/>
<evidence type="ECO:0008006" key="3">
    <source>
        <dbReference type="Google" id="ProtNLM"/>
    </source>
</evidence>
<keyword evidence="1" id="KW-0479">Metal-binding</keyword>
<proteinExistence type="predicted"/>
<reference evidence="2" key="1">
    <citation type="journal article" date="2014" name="Front. Microbiol.">
        <title>High frequency of phylogenetically diverse reductive dehalogenase-homologous genes in deep subseafloor sedimentary metagenomes.</title>
        <authorList>
            <person name="Kawai M."/>
            <person name="Futagami T."/>
            <person name="Toyoda A."/>
            <person name="Takaki Y."/>
            <person name="Nishi S."/>
            <person name="Hori S."/>
            <person name="Arai W."/>
            <person name="Tsubouchi T."/>
            <person name="Morono Y."/>
            <person name="Uchiyama I."/>
            <person name="Ito T."/>
            <person name="Fujiyama A."/>
            <person name="Inagaki F."/>
            <person name="Takami H."/>
        </authorList>
    </citation>
    <scope>NUCLEOTIDE SEQUENCE</scope>
    <source>
        <strain evidence="2">Expedition CK06-06</strain>
    </source>
</reference>
<dbReference type="Pfam" id="PF02073">
    <property type="entry name" value="Peptidase_M29"/>
    <property type="match status" value="1"/>
</dbReference>
<protein>
    <recommendedName>
        <fullName evidence="3">Aminopeptidase</fullName>
    </recommendedName>
</protein>
<dbReference type="SUPFAM" id="SSF144052">
    <property type="entry name" value="Thermophilic metalloprotease-like"/>
    <property type="match status" value="1"/>
</dbReference>
<organism evidence="2">
    <name type="scientific">marine sediment metagenome</name>
    <dbReference type="NCBI Taxonomy" id="412755"/>
    <lineage>
        <taxon>unclassified sequences</taxon>
        <taxon>metagenomes</taxon>
        <taxon>ecological metagenomes</taxon>
    </lineage>
</organism>
<dbReference type="GO" id="GO:0004177">
    <property type="term" value="F:aminopeptidase activity"/>
    <property type="evidence" value="ECO:0007669"/>
    <property type="project" value="InterPro"/>
</dbReference>
<dbReference type="PANTHER" id="PTHR34448">
    <property type="entry name" value="AMINOPEPTIDASE"/>
    <property type="match status" value="1"/>
</dbReference>